<gene>
    <name evidence="1" type="ORF">NK6_8514</name>
</gene>
<proteinExistence type="predicted"/>
<sequence>MPAASHLATLSAKQDYKIQGRERCRVVARTLLPSPCLLP</sequence>
<reference evidence="1 2" key="1">
    <citation type="submission" date="2014-11" db="EMBL/GenBank/DDBJ databases">
        <title>Symbiosis island explosion on the genome of extra-slow-growing strains of soybean bradyrhizobia with massive insertion sequences.</title>
        <authorList>
            <person name="Iida T."/>
            <person name="Minamisawa K."/>
        </authorList>
    </citation>
    <scope>NUCLEOTIDE SEQUENCE [LARGE SCALE GENOMIC DNA]</scope>
    <source>
        <strain evidence="1 2">NK6</strain>
    </source>
</reference>
<protein>
    <submittedName>
        <fullName evidence="1">Uncharacterized protein</fullName>
    </submittedName>
</protein>
<dbReference type="EMBL" id="AP014685">
    <property type="protein sequence ID" value="BAR61663.1"/>
    <property type="molecule type" value="Genomic_DNA"/>
</dbReference>
<evidence type="ECO:0000313" key="2">
    <source>
        <dbReference type="Proteomes" id="UP000063308"/>
    </source>
</evidence>
<dbReference type="Proteomes" id="UP000063308">
    <property type="component" value="Chromosome"/>
</dbReference>
<name>A0A0E4BWF3_9BRAD</name>
<accession>A0A0E4BWF3</accession>
<evidence type="ECO:0000313" key="1">
    <source>
        <dbReference type="EMBL" id="BAR61663.1"/>
    </source>
</evidence>
<dbReference type="AlphaFoldDB" id="A0A0E4BWF3"/>
<organism evidence="1 2">
    <name type="scientific">Bradyrhizobium diazoefficiens</name>
    <dbReference type="NCBI Taxonomy" id="1355477"/>
    <lineage>
        <taxon>Bacteria</taxon>
        <taxon>Pseudomonadati</taxon>
        <taxon>Pseudomonadota</taxon>
        <taxon>Alphaproteobacteria</taxon>
        <taxon>Hyphomicrobiales</taxon>
        <taxon>Nitrobacteraceae</taxon>
        <taxon>Bradyrhizobium</taxon>
    </lineage>
</organism>